<reference evidence="2" key="1">
    <citation type="submission" date="2015-10" db="EMBL/GenBank/DDBJ databases">
        <authorList>
            <person name="Martinez-Garcia P.J."/>
            <person name="Crepeau M.W."/>
            <person name="Puiu D."/>
            <person name="Gonzalez-Ibeas D."/>
            <person name="Whalen J."/>
            <person name="Stevens K."/>
            <person name="Paul R."/>
            <person name="Butterfield T."/>
            <person name="Britton M."/>
            <person name="Reagan R."/>
            <person name="Chakraborty S."/>
            <person name="Walawage S.L."/>
            <person name="Vasquez-Gross H.A."/>
            <person name="Cardeno C."/>
            <person name="Famula R."/>
            <person name="Pratt K."/>
            <person name="Kuruganti S."/>
            <person name="Aradhya M.K."/>
            <person name="Leslie C.A."/>
            <person name="Dandekar A.M."/>
            <person name="Salzberg S.L."/>
            <person name="Wegrzyn J.L."/>
            <person name="Langley C.H."/>
            <person name="Neale D.B."/>
        </authorList>
    </citation>
    <scope>NUCLEOTIDE SEQUENCE</scope>
    <source>
        <tissue evidence="2">Leaves</tissue>
    </source>
</reference>
<dbReference type="EMBL" id="LIHL02000012">
    <property type="protein sequence ID" value="KAF5452476.1"/>
    <property type="molecule type" value="Genomic_DNA"/>
</dbReference>
<dbReference type="PANTHER" id="PTHR33976:SF8">
    <property type="entry name" value="OS07G0645000 PROTEIN"/>
    <property type="match status" value="1"/>
</dbReference>
<dbReference type="Proteomes" id="UP000619265">
    <property type="component" value="Unassembled WGS sequence"/>
</dbReference>
<dbReference type="Pfam" id="PF25884">
    <property type="entry name" value="At5g19230"/>
    <property type="match status" value="1"/>
</dbReference>
<protein>
    <recommendedName>
        <fullName evidence="1">Uncharacterized GPI-anchored protein At5g19230-like domain-containing protein</fullName>
    </recommendedName>
</protein>
<dbReference type="InterPro" id="IPR045285">
    <property type="entry name" value="At5g19230-like"/>
</dbReference>
<evidence type="ECO:0000313" key="3">
    <source>
        <dbReference type="Proteomes" id="UP000619265"/>
    </source>
</evidence>
<feature type="domain" description="Uncharacterized GPI-anchored protein At5g19230-like" evidence="1">
    <location>
        <begin position="62"/>
        <end position="188"/>
    </location>
</feature>
<name>A0A833T465_JUGRE</name>
<gene>
    <name evidence="2" type="ORF">F2P56_027471</name>
</gene>
<reference evidence="2" key="2">
    <citation type="submission" date="2020-03" db="EMBL/GenBank/DDBJ databases">
        <title>Walnut 2.0.</title>
        <authorList>
            <person name="Marrano A."/>
            <person name="Britton M."/>
            <person name="Zimin A.V."/>
            <person name="Zaini P.A."/>
            <person name="Workman R."/>
            <person name="Puiu D."/>
            <person name="Bianco L."/>
            <person name="Allen B.J."/>
            <person name="Troggio M."/>
            <person name="Leslie C.A."/>
            <person name="Timp W."/>
            <person name="Dendekar A."/>
            <person name="Salzberg S.L."/>
            <person name="Neale D.B."/>
        </authorList>
    </citation>
    <scope>NUCLEOTIDE SEQUENCE</scope>
    <source>
        <tissue evidence="2">Leaves</tissue>
    </source>
</reference>
<evidence type="ECO:0000259" key="1">
    <source>
        <dbReference type="Pfam" id="PF25884"/>
    </source>
</evidence>
<evidence type="ECO:0000313" key="2">
    <source>
        <dbReference type="EMBL" id="KAF5452476.1"/>
    </source>
</evidence>
<accession>A0A833T465</accession>
<dbReference type="PANTHER" id="PTHR33976">
    <property type="entry name" value="OS07G0645000 PROTEIN"/>
    <property type="match status" value="1"/>
</dbReference>
<comment type="caution">
    <text evidence="2">The sequence shown here is derived from an EMBL/GenBank/DDBJ whole genome shotgun (WGS) entry which is preliminary data.</text>
</comment>
<feature type="non-terminal residue" evidence="2">
    <location>
        <position position="1"/>
    </location>
</feature>
<dbReference type="AlphaFoldDB" id="A0A833T465"/>
<proteinExistence type="predicted"/>
<sequence>TKTILSTACFATCSKSKPPTLSNHPLSATMPMASSRLCLLFLPLLLSSILLLNHPVKCDDEEDNLFQGINSYRASLNLTVLSINDNAECLAEEIADQFRNQPCTNTTGSNTVPGTEPQFSDYPVLLAKCHLNVSNTQDGAIMPSCVPNLEPSLVLSNFTKSQYSGNLNDTKYTGAGIGSKSNWIVVVLTTSTSAGSFAPSTSAASLVSRIGLIYHLLFFLMGSILLL</sequence>
<dbReference type="Gramene" id="Jr12_12530_p1">
    <property type="protein sequence ID" value="cds.Jr12_12530_p1"/>
    <property type="gene ID" value="Jr12_12530"/>
</dbReference>
<organism evidence="2 3">
    <name type="scientific">Juglans regia</name>
    <name type="common">English walnut</name>
    <dbReference type="NCBI Taxonomy" id="51240"/>
    <lineage>
        <taxon>Eukaryota</taxon>
        <taxon>Viridiplantae</taxon>
        <taxon>Streptophyta</taxon>
        <taxon>Embryophyta</taxon>
        <taxon>Tracheophyta</taxon>
        <taxon>Spermatophyta</taxon>
        <taxon>Magnoliopsida</taxon>
        <taxon>eudicotyledons</taxon>
        <taxon>Gunneridae</taxon>
        <taxon>Pentapetalae</taxon>
        <taxon>rosids</taxon>
        <taxon>fabids</taxon>
        <taxon>Fagales</taxon>
        <taxon>Juglandaceae</taxon>
        <taxon>Juglans</taxon>
    </lineage>
</organism>
<dbReference type="InterPro" id="IPR059083">
    <property type="entry name" value="At5g19230_dom"/>
</dbReference>